<evidence type="ECO:0000256" key="2">
    <source>
        <dbReference type="ARBA" id="ARBA00008000"/>
    </source>
</evidence>
<dbReference type="PROSITE" id="PS00198">
    <property type="entry name" value="4FE4S_FER_1"/>
    <property type="match status" value="1"/>
</dbReference>
<dbReference type="SUPFAM" id="SSF46548">
    <property type="entry name" value="alpha-helical ferredoxin"/>
    <property type="match status" value="1"/>
</dbReference>
<gene>
    <name evidence="13" type="ORF">dnl_48290</name>
</gene>
<dbReference type="Gene3D" id="3.30.70.2740">
    <property type="match status" value="1"/>
</dbReference>
<keyword evidence="3" id="KW-0285">Flavoprotein</keyword>
<dbReference type="InterPro" id="IPR016169">
    <property type="entry name" value="FAD-bd_PCMH_sub2"/>
</dbReference>
<dbReference type="Pfam" id="PF01565">
    <property type="entry name" value="FAD_binding_4"/>
    <property type="match status" value="1"/>
</dbReference>
<dbReference type="GO" id="GO:0008720">
    <property type="term" value="F:D-lactate dehydrogenase (NAD+) activity"/>
    <property type="evidence" value="ECO:0007669"/>
    <property type="project" value="TreeGrafter"/>
</dbReference>
<evidence type="ECO:0000256" key="8">
    <source>
        <dbReference type="ARBA" id="ARBA00023004"/>
    </source>
</evidence>
<dbReference type="InterPro" id="IPR016164">
    <property type="entry name" value="FAD-linked_Oxase-like_C"/>
</dbReference>
<evidence type="ECO:0000256" key="3">
    <source>
        <dbReference type="ARBA" id="ARBA00022630"/>
    </source>
</evidence>
<dbReference type="NCBIfam" id="NF008369">
    <property type="entry name" value="PRK11168.1"/>
    <property type="match status" value="1"/>
</dbReference>
<dbReference type="Gene3D" id="3.30.465.10">
    <property type="match status" value="1"/>
</dbReference>
<dbReference type="InterPro" id="IPR016167">
    <property type="entry name" value="FAD-bd_PCMH_sub1"/>
</dbReference>
<evidence type="ECO:0000256" key="5">
    <source>
        <dbReference type="ARBA" id="ARBA00022827"/>
    </source>
</evidence>
<reference evidence="13" key="1">
    <citation type="journal article" date="2021" name="Microb. Physiol.">
        <title>Proteogenomic Insights into the Physiology of Marine, Sulfate-Reducing, Filamentous Desulfonema limicola and Desulfonema magnum.</title>
        <authorList>
            <person name="Schnaars V."/>
            <person name="Wohlbrand L."/>
            <person name="Scheve S."/>
            <person name="Hinrichs C."/>
            <person name="Reinhardt R."/>
            <person name="Rabus R."/>
        </authorList>
    </citation>
    <scope>NUCLEOTIDE SEQUENCE</scope>
    <source>
        <strain evidence="13">5ac10</strain>
    </source>
</reference>
<dbReference type="InterPro" id="IPR017896">
    <property type="entry name" value="4Fe4S_Fe-S-bd"/>
</dbReference>
<proteinExistence type="inferred from homology"/>
<dbReference type="Proteomes" id="UP000663720">
    <property type="component" value="Chromosome"/>
</dbReference>
<evidence type="ECO:0000256" key="10">
    <source>
        <dbReference type="ARBA" id="ARBA00038897"/>
    </source>
</evidence>
<feature type="domain" description="4Fe-4S ferredoxin-type" evidence="11">
    <location>
        <begin position="592"/>
        <end position="623"/>
    </location>
</feature>
<organism evidence="13 14">
    <name type="scientific">Desulfonema limicola</name>
    <dbReference type="NCBI Taxonomy" id="45656"/>
    <lineage>
        <taxon>Bacteria</taxon>
        <taxon>Pseudomonadati</taxon>
        <taxon>Thermodesulfobacteriota</taxon>
        <taxon>Desulfobacteria</taxon>
        <taxon>Desulfobacterales</taxon>
        <taxon>Desulfococcaceae</taxon>
        <taxon>Desulfonema</taxon>
    </lineage>
</organism>
<dbReference type="GO" id="GO:0051536">
    <property type="term" value="F:iron-sulfur cluster binding"/>
    <property type="evidence" value="ECO:0007669"/>
    <property type="project" value="UniProtKB-KW"/>
</dbReference>
<dbReference type="PANTHER" id="PTHR11748:SF111">
    <property type="entry name" value="D-LACTATE DEHYDROGENASE, MITOCHONDRIAL-RELATED"/>
    <property type="match status" value="1"/>
</dbReference>
<dbReference type="EC" id="1.1.2.4" evidence="10"/>
<dbReference type="PROSITE" id="PS51379">
    <property type="entry name" value="4FE4S_FER_2"/>
    <property type="match status" value="1"/>
</dbReference>
<dbReference type="PANTHER" id="PTHR11748">
    <property type="entry name" value="D-LACTATE DEHYDROGENASE"/>
    <property type="match status" value="1"/>
</dbReference>
<dbReference type="Pfam" id="PF13183">
    <property type="entry name" value="Fer4_8"/>
    <property type="match status" value="1"/>
</dbReference>
<dbReference type="InterPro" id="IPR009051">
    <property type="entry name" value="Helical_ferredxn"/>
</dbReference>
<evidence type="ECO:0000313" key="13">
    <source>
        <dbReference type="EMBL" id="QTA82454.1"/>
    </source>
</evidence>
<evidence type="ECO:0000256" key="7">
    <source>
        <dbReference type="ARBA" id="ARBA00023002"/>
    </source>
</evidence>
<keyword evidence="14" id="KW-1185">Reference proteome</keyword>
<accession>A0A975GIK3</accession>
<dbReference type="GO" id="GO:0071949">
    <property type="term" value="F:FAD binding"/>
    <property type="evidence" value="ECO:0007669"/>
    <property type="project" value="InterPro"/>
</dbReference>
<comment type="cofactor">
    <cofactor evidence="1">
        <name>FAD</name>
        <dbReference type="ChEBI" id="CHEBI:57692"/>
    </cofactor>
</comment>
<dbReference type="InterPro" id="IPR036318">
    <property type="entry name" value="FAD-bd_PCMH-like_sf"/>
</dbReference>
<dbReference type="SUPFAM" id="SSF55103">
    <property type="entry name" value="FAD-linked oxidases, C-terminal domain"/>
    <property type="match status" value="1"/>
</dbReference>
<dbReference type="SUPFAM" id="SSF56176">
    <property type="entry name" value="FAD-binding/transporter-associated domain-like"/>
    <property type="match status" value="1"/>
</dbReference>
<feature type="domain" description="FAD-binding PCMH-type" evidence="12">
    <location>
        <begin position="33"/>
        <end position="254"/>
    </location>
</feature>
<evidence type="ECO:0000256" key="1">
    <source>
        <dbReference type="ARBA" id="ARBA00001974"/>
    </source>
</evidence>
<dbReference type="Pfam" id="PF02913">
    <property type="entry name" value="FAD-oxidase_C"/>
    <property type="match status" value="1"/>
</dbReference>
<sequence>MLNKFNRLRNCINGSVYTDYLHTYLLSTDASIFRKNPACVVYPKNFQDIIQTAAFARENALTIHPRGAGSGLCGSALGNGIVIDFTKYMNKLINIDLKNKTFECEPGYRLGQLESELRGKGLFFPPDPSSGEYASFGGMYGTNASGAHSVKYGNVSDYILDADVVLGTGRLIKLSDIKAGEYNSLPENLQKLWQMYMKKKQIIENAYPNINNNVAGYNLRGLVDNNHLILNRLFAGQEGTLGIAASLKFKLIDKPKHDSLTVAFFDNIVAASRAVQMILPMKPSGIEVMDKSLLNLARKSDKTLQNRIPKGIDNVLLIEFDEKEPGICIELANKAKSLIEKEKLTDKAYIAVSAKEKQKFWGVRKAAVPILYKLKGEKKILALIEDAVVPTDCLVEYFTGIYRILNRHKVEFVTYGHIAKGLLHTRPLLNLKDQNDINLLKVLADEVFDLVHSLGGSVSGEHGDGRLRSAYIKKQYPEIYPLFLKTKNLLDPYGLLNPEIKTFHEPEQMSKFLRFGSHYKAFDLKEKALNWPRGFIQETEKCHGCSKCTTITTAARMCPVYKFTLDESAAPKAKANILRALISGYCDTSELYKKTFQQVIEKCINCGSCYKECPSEVNIPKLAIEAKAQFVKKFGITLENRLLTGAEFAGVNTRKISHLMKPVINMKITRKAGEKFTGISSKRNIINFASQSLFERIKPIEGRGSINLIYFAGCYAGYVRPEIGQAAIKVLKAMHTKIHTPKQHCCGLPMLSKGMTEQARAKINQNLSQWRSLIDQSDYIVVTCSSCGLALMQKWEYLVDTKEVQSVKKKLIHISSLIDIYINKLDIKPCKDKTAYHNPCHLRVQPFAQSSLNLLSKIPGLEVQDLKSHCCGMAGTWGMCAENFELSRKIGSDMIKKLNNSDASTGTTDCPTCRIQMEQFAQKPVKHPVEILAGCLTMF</sequence>
<keyword evidence="4" id="KW-0479">Metal-binding</keyword>
<evidence type="ECO:0000256" key="6">
    <source>
        <dbReference type="ARBA" id="ARBA00022946"/>
    </source>
</evidence>
<evidence type="ECO:0000256" key="4">
    <source>
        <dbReference type="ARBA" id="ARBA00022723"/>
    </source>
</evidence>
<dbReference type="KEGG" id="dli:dnl_48290"/>
<dbReference type="Gene3D" id="3.30.43.10">
    <property type="entry name" value="Uridine Diphospho-n-acetylenolpyruvylglucosamine Reductase, domain 2"/>
    <property type="match status" value="1"/>
</dbReference>
<dbReference type="AlphaFoldDB" id="A0A975GIK3"/>
<dbReference type="InterPro" id="IPR006094">
    <property type="entry name" value="Oxid_FAD_bind_N"/>
</dbReference>
<dbReference type="Pfam" id="PF02754">
    <property type="entry name" value="CCG"/>
    <property type="match status" value="2"/>
</dbReference>
<dbReference type="InterPro" id="IPR004113">
    <property type="entry name" value="FAD-bd_oxidored_4_C"/>
</dbReference>
<keyword evidence="8" id="KW-0408">Iron</keyword>
<dbReference type="InterPro" id="IPR004017">
    <property type="entry name" value="Cys_rich_dom"/>
</dbReference>
<keyword evidence="9" id="KW-0411">Iron-sulfur</keyword>
<dbReference type="Gene3D" id="3.30.70.2190">
    <property type="match status" value="1"/>
</dbReference>
<dbReference type="GO" id="GO:0046872">
    <property type="term" value="F:metal ion binding"/>
    <property type="evidence" value="ECO:0007669"/>
    <property type="project" value="UniProtKB-KW"/>
</dbReference>
<evidence type="ECO:0000313" key="14">
    <source>
        <dbReference type="Proteomes" id="UP000663720"/>
    </source>
</evidence>
<keyword evidence="5" id="KW-0274">FAD</keyword>
<dbReference type="InterPro" id="IPR016166">
    <property type="entry name" value="FAD-bd_PCMH"/>
</dbReference>
<dbReference type="PROSITE" id="PS51387">
    <property type="entry name" value="FAD_PCMH"/>
    <property type="match status" value="1"/>
</dbReference>
<keyword evidence="7" id="KW-0560">Oxidoreductase</keyword>
<keyword evidence="6" id="KW-0809">Transit peptide</keyword>
<protein>
    <recommendedName>
        <fullName evidence="10">D-lactate dehydrogenase (cytochrome)</fullName>
        <ecNumber evidence="10">1.1.2.4</ecNumber>
    </recommendedName>
</protein>
<dbReference type="InterPro" id="IPR017900">
    <property type="entry name" value="4Fe4S_Fe_S_CS"/>
</dbReference>
<dbReference type="GO" id="GO:1903457">
    <property type="term" value="P:lactate catabolic process"/>
    <property type="evidence" value="ECO:0007669"/>
    <property type="project" value="TreeGrafter"/>
</dbReference>
<evidence type="ECO:0000259" key="11">
    <source>
        <dbReference type="PROSITE" id="PS51379"/>
    </source>
</evidence>
<evidence type="ECO:0000259" key="12">
    <source>
        <dbReference type="PROSITE" id="PS51387"/>
    </source>
</evidence>
<dbReference type="EMBL" id="CP061799">
    <property type="protein sequence ID" value="QTA82454.1"/>
    <property type="molecule type" value="Genomic_DNA"/>
</dbReference>
<dbReference type="RefSeq" id="WP_207688383.1">
    <property type="nucleotide sequence ID" value="NZ_CP061799.1"/>
</dbReference>
<comment type="similarity">
    <text evidence="2">Belongs to the FAD-binding oxidoreductase/transferase type 4 family.</text>
</comment>
<dbReference type="Gene3D" id="1.10.1060.10">
    <property type="entry name" value="Alpha-helical ferredoxin"/>
    <property type="match status" value="1"/>
</dbReference>
<dbReference type="GO" id="GO:0004458">
    <property type="term" value="F:D-lactate dehydrogenase (cytochrome) activity"/>
    <property type="evidence" value="ECO:0007669"/>
    <property type="project" value="UniProtKB-EC"/>
</dbReference>
<name>A0A975GIK3_9BACT</name>
<evidence type="ECO:0000256" key="9">
    <source>
        <dbReference type="ARBA" id="ARBA00023014"/>
    </source>
</evidence>